<feature type="region of interest" description="Disordered" evidence="9">
    <location>
        <begin position="122"/>
        <end position="141"/>
    </location>
</feature>
<organism evidence="11 12">
    <name type="scientific">Phaeosphaeria nodorum (strain SN15 / ATCC MYA-4574 / FGSC 10173)</name>
    <name type="common">Glume blotch fungus</name>
    <name type="synonym">Parastagonospora nodorum</name>
    <dbReference type="NCBI Taxonomy" id="321614"/>
    <lineage>
        <taxon>Eukaryota</taxon>
        <taxon>Fungi</taxon>
        <taxon>Dikarya</taxon>
        <taxon>Ascomycota</taxon>
        <taxon>Pezizomycotina</taxon>
        <taxon>Dothideomycetes</taxon>
        <taxon>Pleosporomycetidae</taxon>
        <taxon>Pleosporales</taxon>
        <taxon>Pleosporineae</taxon>
        <taxon>Phaeosphaeriaceae</taxon>
        <taxon>Parastagonospora</taxon>
    </lineage>
</organism>
<evidence type="ECO:0000313" key="12">
    <source>
        <dbReference type="Proteomes" id="UP000663193"/>
    </source>
</evidence>
<keyword evidence="4" id="KW-0547">Nucleotide-binding</keyword>
<protein>
    <recommendedName>
        <fullName evidence="1">non-specific serine/threonine protein kinase</fullName>
        <ecNumber evidence="1">2.7.11.1</ecNumber>
    </recommendedName>
</protein>
<feature type="domain" description="Protein kinase" evidence="10">
    <location>
        <begin position="1"/>
        <end position="226"/>
    </location>
</feature>
<keyword evidence="6" id="KW-0067">ATP-binding</keyword>
<dbReference type="InterPro" id="IPR011009">
    <property type="entry name" value="Kinase-like_dom_sf"/>
</dbReference>
<accession>A0A7U2FF97</accession>
<feature type="region of interest" description="Disordered" evidence="9">
    <location>
        <begin position="264"/>
        <end position="307"/>
    </location>
</feature>
<dbReference type="SUPFAM" id="SSF56112">
    <property type="entry name" value="Protein kinase-like (PK-like)"/>
    <property type="match status" value="1"/>
</dbReference>
<dbReference type="Gene3D" id="1.10.510.10">
    <property type="entry name" value="Transferase(Phosphotransferase) domain 1"/>
    <property type="match status" value="1"/>
</dbReference>
<dbReference type="OrthoDB" id="310217at2759"/>
<feature type="compositionally biased region" description="Basic and acidic residues" evidence="9">
    <location>
        <begin position="282"/>
        <end position="294"/>
    </location>
</feature>
<keyword evidence="12" id="KW-1185">Reference proteome</keyword>
<keyword evidence="5" id="KW-0418">Kinase</keyword>
<reference evidence="12" key="1">
    <citation type="journal article" date="2021" name="BMC Genomics">
        <title>Chromosome-level genome assembly and manually-curated proteome of model necrotroph Parastagonospora nodorum Sn15 reveals a genome-wide trove of candidate effector homologs, and redundancy of virulence-related functions within an accessory chromosome.</title>
        <authorList>
            <person name="Bertazzoni S."/>
            <person name="Jones D.A.B."/>
            <person name="Phan H.T."/>
            <person name="Tan K.-C."/>
            <person name="Hane J.K."/>
        </authorList>
    </citation>
    <scope>NUCLEOTIDE SEQUENCE [LARGE SCALE GENOMIC DNA]</scope>
    <source>
        <strain evidence="12">SN15 / ATCC MYA-4574 / FGSC 10173)</strain>
    </source>
</reference>
<dbReference type="EMBL" id="CP069038">
    <property type="protein sequence ID" value="QRD04197.1"/>
    <property type="molecule type" value="Genomic_DNA"/>
</dbReference>
<dbReference type="GO" id="GO:0005524">
    <property type="term" value="F:ATP binding"/>
    <property type="evidence" value="ECO:0007669"/>
    <property type="project" value="UniProtKB-KW"/>
</dbReference>
<comment type="catalytic activity">
    <reaction evidence="8">
        <text>L-seryl-[protein] + ATP = O-phospho-L-seryl-[protein] + ADP + H(+)</text>
        <dbReference type="Rhea" id="RHEA:17989"/>
        <dbReference type="Rhea" id="RHEA-COMP:9863"/>
        <dbReference type="Rhea" id="RHEA-COMP:11604"/>
        <dbReference type="ChEBI" id="CHEBI:15378"/>
        <dbReference type="ChEBI" id="CHEBI:29999"/>
        <dbReference type="ChEBI" id="CHEBI:30616"/>
        <dbReference type="ChEBI" id="CHEBI:83421"/>
        <dbReference type="ChEBI" id="CHEBI:456216"/>
        <dbReference type="EC" id="2.7.11.1"/>
    </reaction>
</comment>
<evidence type="ECO:0000256" key="8">
    <source>
        <dbReference type="ARBA" id="ARBA00048679"/>
    </source>
</evidence>
<feature type="region of interest" description="Disordered" evidence="9">
    <location>
        <begin position="320"/>
        <end position="425"/>
    </location>
</feature>
<feature type="compositionally biased region" description="Low complexity" evidence="9">
    <location>
        <begin position="334"/>
        <end position="347"/>
    </location>
</feature>
<evidence type="ECO:0000256" key="1">
    <source>
        <dbReference type="ARBA" id="ARBA00012513"/>
    </source>
</evidence>
<keyword evidence="2" id="KW-0723">Serine/threonine-protein kinase</keyword>
<evidence type="ECO:0000256" key="9">
    <source>
        <dbReference type="SAM" id="MobiDB-lite"/>
    </source>
</evidence>
<dbReference type="VEuPathDB" id="FungiDB:JI435_129300"/>
<evidence type="ECO:0000313" key="11">
    <source>
        <dbReference type="EMBL" id="QRD04197.1"/>
    </source>
</evidence>
<dbReference type="PROSITE" id="PS50011">
    <property type="entry name" value="PROTEIN_KINASE_DOM"/>
    <property type="match status" value="1"/>
</dbReference>
<proteinExistence type="predicted"/>
<comment type="catalytic activity">
    <reaction evidence="7">
        <text>L-threonyl-[protein] + ATP = O-phospho-L-threonyl-[protein] + ADP + H(+)</text>
        <dbReference type="Rhea" id="RHEA:46608"/>
        <dbReference type="Rhea" id="RHEA-COMP:11060"/>
        <dbReference type="Rhea" id="RHEA-COMP:11605"/>
        <dbReference type="ChEBI" id="CHEBI:15378"/>
        <dbReference type="ChEBI" id="CHEBI:30013"/>
        <dbReference type="ChEBI" id="CHEBI:30616"/>
        <dbReference type="ChEBI" id="CHEBI:61977"/>
        <dbReference type="ChEBI" id="CHEBI:456216"/>
        <dbReference type="EC" id="2.7.11.1"/>
    </reaction>
</comment>
<evidence type="ECO:0000259" key="10">
    <source>
        <dbReference type="PROSITE" id="PS50011"/>
    </source>
</evidence>
<name>A0A7U2FF97_PHANO</name>
<evidence type="ECO:0000256" key="3">
    <source>
        <dbReference type="ARBA" id="ARBA00022679"/>
    </source>
</evidence>
<gene>
    <name evidence="11" type="ORF">JI435_129300</name>
</gene>
<dbReference type="AlphaFoldDB" id="A0A7U2FF97"/>
<evidence type="ECO:0000256" key="6">
    <source>
        <dbReference type="ARBA" id="ARBA00022840"/>
    </source>
</evidence>
<sequence>MNQQLKTSRKRQFPEPMLWLIFRGLAECLHMMHTGRTVAHNEPTFADRLMSNANLPRAAGWRPLTNVDIKLRNVVIGRPTPHWYASYKTALMIDFGHTAHNKYPNKASKLQSARPVRYKGIGTQGCRPPEQFQPPPANRRNTPIDVRASIWNTGKIMYELMNQEFYNLSDPKIDIFKPSATFLGRRFRYWPELEILVRTCLAADPDARPQLNEILWASADGLEKWEQTAMRVSGPDVPTDMLWEWKKEDFALDAVVPKHWHWHARKRPGHDDKSSEDDDGPLDTRRPSSNHESESDGEFGDESYRPGTAEQIMERRRRHVADPVVAPRDGGAASGPPSSRRLSSSEQSEGEFGGESFRPSTTQEVTKEIEEARRVRGGPALIAAPGVGDAVALDGRTAVDERVPGAKRKSSEDGGGRSKRIRRSR</sequence>
<feature type="compositionally biased region" description="Basic and acidic residues" evidence="9">
    <location>
        <begin position="365"/>
        <end position="374"/>
    </location>
</feature>
<dbReference type="InterPro" id="IPR000719">
    <property type="entry name" value="Prot_kinase_dom"/>
</dbReference>
<evidence type="ECO:0000256" key="7">
    <source>
        <dbReference type="ARBA" id="ARBA00047899"/>
    </source>
</evidence>
<evidence type="ECO:0000256" key="2">
    <source>
        <dbReference type="ARBA" id="ARBA00022527"/>
    </source>
</evidence>
<dbReference type="PANTHER" id="PTHR43671">
    <property type="entry name" value="SERINE/THREONINE-PROTEIN KINASE NEK"/>
    <property type="match status" value="1"/>
</dbReference>
<dbReference type="InterPro" id="IPR050660">
    <property type="entry name" value="NEK_Ser/Thr_kinase"/>
</dbReference>
<evidence type="ECO:0000256" key="4">
    <source>
        <dbReference type="ARBA" id="ARBA00022741"/>
    </source>
</evidence>
<dbReference type="EC" id="2.7.11.1" evidence="1"/>
<dbReference type="GO" id="GO:0004674">
    <property type="term" value="F:protein serine/threonine kinase activity"/>
    <property type="evidence" value="ECO:0007669"/>
    <property type="project" value="UniProtKB-KW"/>
</dbReference>
<dbReference type="Proteomes" id="UP000663193">
    <property type="component" value="Chromosome 16"/>
</dbReference>
<feature type="compositionally biased region" description="Basic and acidic residues" evidence="9">
    <location>
        <begin position="397"/>
        <end position="416"/>
    </location>
</feature>
<dbReference type="PANTHER" id="PTHR43671:SF98">
    <property type="entry name" value="SERINE_THREONINE-PROTEIN KINASE NEK11"/>
    <property type="match status" value="1"/>
</dbReference>
<keyword evidence="3" id="KW-0808">Transferase</keyword>
<evidence type="ECO:0000256" key="5">
    <source>
        <dbReference type="ARBA" id="ARBA00022777"/>
    </source>
</evidence>